<evidence type="ECO:0000313" key="2">
    <source>
        <dbReference type="EMBL" id="KAF5813386.1"/>
    </source>
</evidence>
<dbReference type="EMBL" id="MNCJ02000318">
    <property type="protein sequence ID" value="KAF5813386.1"/>
    <property type="molecule type" value="Genomic_DNA"/>
</dbReference>
<dbReference type="EMBL" id="CM007892">
    <property type="protein sequence ID" value="OTG30634.1"/>
    <property type="molecule type" value="Genomic_DNA"/>
</dbReference>
<evidence type="ECO:0000313" key="4">
    <source>
        <dbReference type="Proteomes" id="UP000215914"/>
    </source>
</evidence>
<reference evidence="2" key="3">
    <citation type="submission" date="2020-06" db="EMBL/GenBank/DDBJ databases">
        <title>Helianthus annuus Genome sequencing and assembly Release 2.</title>
        <authorList>
            <person name="Gouzy J."/>
            <person name="Langlade N."/>
            <person name="Munos S."/>
        </authorList>
    </citation>
    <scope>NUCLEOTIDE SEQUENCE</scope>
    <source>
        <tissue evidence="2">Leaves</tissue>
    </source>
</reference>
<reference evidence="3" key="2">
    <citation type="submission" date="2017-02" db="EMBL/GenBank/DDBJ databases">
        <title>Sunflower complete genome.</title>
        <authorList>
            <person name="Langlade N."/>
            <person name="Munos S."/>
        </authorList>
    </citation>
    <scope>NUCLEOTIDE SEQUENCE [LARGE SCALE GENOMIC DNA]</scope>
    <source>
        <tissue evidence="3">Leaves</tissue>
    </source>
</reference>
<dbReference type="Proteomes" id="UP000215914">
    <property type="component" value="Chromosome 3"/>
</dbReference>
<name>A0A251V5D3_HELAN</name>
<feature type="region of interest" description="Disordered" evidence="1">
    <location>
        <begin position="1"/>
        <end position="29"/>
    </location>
</feature>
<sequence>MVGHHCGGERERERERERSREDGGDADFPKTARRRRWYCSRLIFSVEMMMKKVVAGNGTATGATGRRHQAVAVGVTMEHVI</sequence>
<keyword evidence="4" id="KW-1185">Reference proteome</keyword>
<dbReference type="InParanoid" id="A0A251V5D3"/>
<reference evidence="2 4" key="1">
    <citation type="journal article" date="2017" name="Nature">
        <title>The sunflower genome provides insights into oil metabolism, flowering and Asterid evolution.</title>
        <authorList>
            <person name="Badouin H."/>
            <person name="Gouzy J."/>
            <person name="Grassa C.J."/>
            <person name="Murat F."/>
            <person name="Staton S.E."/>
            <person name="Cottret L."/>
            <person name="Lelandais-Briere C."/>
            <person name="Owens G.L."/>
            <person name="Carrere S."/>
            <person name="Mayjonade B."/>
            <person name="Legrand L."/>
            <person name="Gill N."/>
            <person name="Kane N.C."/>
            <person name="Bowers J.E."/>
            <person name="Hubner S."/>
            <person name="Bellec A."/>
            <person name="Berard A."/>
            <person name="Berges H."/>
            <person name="Blanchet N."/>
            <person name="Boniface M.C."/>
            <person name="Brunel D."/>
            <person name="Catrice O."/>
            <person name="Chaidir N."/>
            <person name="Claudel C."/>
            <person name="Donnadieu C."/>
            <person name="Faraut T."/>
            <person name="Fievet G."/>
            <person name="Helmstetter N."/>
            <person name="King M."/>
            <person name="Knapp S.J."/>
            <person name="Lai Z."/>
            <person name="Le Paslier M.C."/>
            <person name="Lippi Y."/>
            <person name="Lorenzon L."/>
            <person name="Mandel J.R."/>
            <person name="Marage G."/>
            <person name="Marchand G."/>
            <person name="Marquand E."/>
            <person name="Bret-Mestries E."/>
            <person name="Morien E."/>
            <person name="Nambeesan S."/>
            <person name="Nguyen T."/>
            <person name="Pegot-Espagnet P."/>
            <person name="Pouilly N."/>
            <person name="Raftis F."/>
            <person name="Sallet E."/>
            <person name="Schiex T."/>
            <person name="Thomas J."/>
            <person name="Vandecasteele C."/>
            <person name="Vares D."/>
            <person name="Vear F."/>
            <person name="Vautrin S."/>
            <person name="Crespi M."/>
            <person name="Mangin B."/>
            <person name="Burke J.M."/>
            <person name="Salse J."/>
            <person name="Munos S."/>
            <person name="Vincourt P."/>
            <person name="Rieseberg L.H."/>
            <person name="Langlade N.B."/>
        </authorList>
    </citation>
    <scope>NUCLEOTIDE SEQUENCE [LARGE SCALE GENOMIC DNA]</scope>
    <source>
        <strain evidence="4">cv. SF193</strain>
        <tissue evidence="2">Leaves</tissue>
    </source>
</reference>
<evidence type="ECO:0000256" key="1">
    <source>
        <dbReference type="SAM" id="MobiDB-lite"/>
    </source>
</evidence>
<proteinExistence type="predicted"/>
<dbReference type="Gramene" id="mRNA:HanXRQr2_Chr03g0097711">
    <property type="protein sequence ID" value="mRNA:HanXRQr2_Chr03g0097711"/>
    <property type="gene ID" value="HanXRQr2_Chr03g0097711"/>
</dbReference>
<accession>A0A251V5D3</accession>
<organism evidence="3 4">
    <name type="scientific">Helianthus annuus</name>
    <name type="common">Common sunflower</name>
    <dbReference type="NCBI Taxonomy" id="4232"/>
    <lineage>
        <taxon>Eukaryota</taxon>
        <taxon>Viridiplantae</taxon>
        <taxon>Streptophyta</taxon>
        <taxon>Embryophyta</taxon>
        <taxon>Tracheophyta</taxon>
        <taxon>Spermatophyta</taxon>
        <taxon>Magnoliopsida</taxon>
        <taxon>eudicotyledons</taxon>
        <taxon>Gunneridae</taxon>
        <taxon>Pentapetalae</taxon>
        <taxon>asterids</taxon>
        <taxon>campanulids</taxon>
        <taxon>Asterales</taxon>
        <taxon>Asteraceae</taxon>
        <taxon>Asteroideae</taxon>
        <taxon>Heliantheae alliance</taxon>
        <taxon>Heliantheae</taxon>
        <taxon>Helianthus</taxon>
    </lineage>
</organism>
<gene>
    <name evidence="3" type="ORF">HannXRQ_Chr03g0066661</name>
    <name evidence="2" type="ORF">HanXRQr2_Chr03g0097711</name>
</gene>
<protein>
    <submittedName>
        <fullName evidence="3">Uncharacterized protein</fullName>
    </submittedName>
</protein>
<dbReference type="AlphaFoldDB" id="A0A251V5D3"/>
<evidence type="ECO:0000313" key="3">
    <source>
        <dbReference type="EMBL" id="OTG30634.1"/>
    </source>
</evidence>